<dbReference type="Proteomes" id="UP000759529">
    <property type="component" value="Unassembled WGS sequence"/>
</dbReference>
<name>A0ABS2D134_9FLAO</name>
<comment type="caution">
    <text evidence="2">The sequence shown here is derived from an EMBL/GenBank/DDBJ whole genome shotgun (WGS) entry which is preliminary data.</text>
</comment>
<feature type="signal peptide" evidence="1">
    <location>
        <begin position="1"/>
        <end position="21"/>
    </location>
</feature>
<evidence type="ECO:0000313" key="3">
    <source>
        <dbReference type="Proteomes" id="UP000759529"/>
    </source>
</evidence>
<dbReference type="Gene3D" id="2.50.20.10">
    <property type="entry name" value="Lipoprotein localisation LolA/LolB/LppX"/>
    <property type="match status" value="1"/>
</dbReference>
<accession>A0ABS2D134</accession>
<dbReference type="Pfam" id="PF14125">
    <property type="entry name" value="DUF4292"/>
    <property type="match status" value="1"/>
</dbReference>
<gene>
    <name evidence="2" type="ORF">H9X54_016415</name>
</gene>
<evidence type="ECO:0000313" key="2">
    <source>
        <dbReference type="EMBL" id="MBM6500876.1"/>
    </source>
</evidence>
<reference evidence="2 3" key="1">
    <citation type="submission" date="2021-02" db="EMBL/GenBank/DDBJ databases">
        <authorList>
            <person name="Jung H.S."/>
            <person name="Chun B.H."/>
            <person name="Jeon C.O."/>
        </authorList>
    </citation>
    <scope>NUCLEOTIDE SEQUENCE [LARGE SCALE GENOMIC DNA]</scope>
    <source>
        <strain evidence="2 3">LMG 25203</strain>
    </source>
</reference>
<dbReference type="PROSITE" id="PS51257">
    <property type="entry name" value="PROKAR_LIPOPROTEIN"/>
    <property type="match status" value="1"/>
</dbReference>
<evidence type="ECO:0000256" key="1">
    <source>
        <dbReference type="SAM" id="SignalP"/>
    </source>
</evidence>
<proteinExistence type="predicted"/>
<protein>
    <submittedName>
        <fullName evidence="2">DUF4292 domain-containing protein</fullName>
    </submittedName>
</protein>
<dbReference type="EMBL" id="JACSOD020000508">
    <property type="protein sequence ID" value="MBM6500876.1"/>
    <property type="molecule type" value="Genomic_DNA"/>
</dbReference>
<keyword evidence="3" id="KW-1185">Reference proteome</keyword>
<feature type="chain" id="PRO_5047250603" evidence="1">
    <location>
        <begin position="22"/>
        <end position="255"/>
    </location>
</feature>
<dbReference type="RefSeq" id="WP_187656126.1">
    <property type="nucleotide sequence ID" value="NZ_JACSOD020000508.1"/>
</dbReference>
<keyword evidence="1" id="KW-0732">Signal</keyword>
<organism evidence="2 3">
    <name type="scientific">Flavobacterium macrobrachii</name>
    <dbReference type="NCBI Taxonomy" id="591204"/>
    <lineage>
        <taxon>Bacteria</taxon>
        <taxon>Pseudomonadati</taxon>
        <taxon>Bacteroidota</taxon>
        <taxon>Flavobacteriia</taxon>
        <taxon>Flavobacteriales</taxon>
        <taxon>Flavobacteriaceae</taxon>
        <taxon>Flavobacterium</taxon>
    </lineage>
</organism>
<dbReference type="InterPro" id="IPR025634">
    <property type="entry name" value="DUF4292"/>
</dbReference>
<sequence length="255" mass="29434">MIKKIAPALVFLFLISCKSKAVLSEGKADDVLSAKKIIENHYNNKLDYKTLYIKASARYEDDKQKQNVSADIRIKKDEKILVSIRFLGITMAKALITPDEVKYYEVINGTYFEGNYESLSQWLGTELDFQKVQNMLLGKPMDNLENGNYKEEIANKLYRLFAKDNNIEKAFSFESERFLLKKQEISQFDKNRMVTVSYPNFQNVASLILPTNMSISANQGDKKTNIDIEYKSIAVDESFNFPYSVPEGYERIFIK</sequence>